<organism evidence="3 4">
    <name type="scientific">Tetraparma gracilis</name>
    <dbReference type="NCBI Taxonomy" id="2962635"/>
    <lineage>
        <taxon>Eukaryota</taxon>
        <taxon>Sar</taxon>
        <taxon>Stramenopiles</taxon>
        <taxon>Ochrophyta</taxon>
        <taxon>Bolidophyceae</taxon>
        <taxon>Parmales</taxon>
        <taxon>Triparmaceae</taxon>
        <taxon>Tetraparma</taxon>
    </lineage>
</organism>
<evidence type="ECO:0000256" key="1">
    <source>
        <dbReference type="SAM" id="MobiDB-lite"/>
    </source>
</evidence>
<keyword evidence="2" id="KW-0472">Membrane</keyword>
<keyword evidence="2" id="KW-0812">Transmembrane</keyword>
<evidence type="ECO:0008006" key="5">
    <source>
        <dbReference type="Google" id="ProtNLM"/>
    </source>
</evidence>
<feature type="transmembrane region" description="Helical" evidence="2">
    <location>
        <begin position="283"/>
        <end position="300"/>
    </location>
</feature>
<feature type="region of interest" description="Disordered" evidence="1">
    <location>
        <begin position="1"/>
        <end position="20"/>
    </location>
</feature>
<name>A0ABQ6MXW1_9STRA</name>
<feature type="transmembrane region" description="Helical" evidence="2">
    <location>
        <begin position="111"/>
        <end position="132"/>
    </location>
</feature>
<feature type="transmembrane region" description="Helical" evidence="2">
    <location>
        <begin position="222"/>
        <end position="239"/>
    </location>
</feature>
<sequence>MENSPLMSGSRSTPSSYQSASTAPIHTLGFARSRSGSHAGCCSHEHTHEHIDMKQMQKDKNLHVQMSLHTLEAHVDQTCPTMGYVLNVENNSPLVIFQLQELKRFSWIHQLTMISSLVYVAIMITLCFMNSLRAFYYYYPGEPDGCAGEGGGVVEGGGRVLCGGDDEPVERPTGSSWQVSFHVLEFWSNACFNIVMGVVLYNATSDKLHEETLRWPTLIKRFALLDIVSSFIAAILNTVDQEFFEPYAHNLEYLTTIMMILIDYMMWRTLAVSQGRSYAPLQLPLLLSVGVSMIVMYNFMPDPWNEYCSHWLEHPTDMVGGLVVFYTSAESKRRADLATFHLMYRPCQAGEQPAVTARKDEEEYDPNGSMIV</sequence>
<accession>A0ABQ6MXW1</accession>
<gene>
    <name evidence="3" type="ORF">TeGR_g11006</name>
</gene>
<comment type="caution">
    <text evidence="3">The sequence shown here is derived from an EMBL/GenBank/DDBJ whole genome shotgun (WGS) entry which is preliminary data.</text>
</comment>
<protein>
    <recommendedName>
        <fullName evidence="5">Transmembrane protein</fullName>
    </recommendedName>
</protein>
<proteinExistence type="predicted"/>
<evidence type="ECO:0000313" key="4">
    <source>
        <dbReference type="Proteomes" id="UP001165060"/>
    </source>
</evidence>
<keyword evidence="2" id="KW-1133">Transmembrane helix</keyword>
<dbReference type="EMBL" id="BRYB01000665">
    <property type="protein sequence ID" value="GMI34962.1"/>
    <property type="molecule type" value="Genomic_DNA"/>
</dbReference>
<evidence type="ECO:0000313" key="3">
    <source>
        <dbReference type="EMBL" id="GMI34962.1"/>
    </source>
</evidence>
<reference evidence="3 4" key="1">
    <citation type="journal article" date="2023" name="Commun. Biol.">
        <title>Genome analysis of Parmales, the sister group of diatoms, reveals the evolutionary specialization of diatoms from phago-mixotrophs to photoautotrophs.</title>
        <authorList>
            <person name="Ban H."/>
            <person name="Sato S."/>
            <person name="Yoshikawa S."/>
            <person name="Yamada K."/>
            <person name="Nakamura Y."/>
            <person name="Ichinomiya M."/>
            <person name="Sato N."/>
            <person name="Blanc-Mathieu R."/>
            <person name="Endo H."/>
            <person name="Kuwata A."/>
            <person name="Ogata H."/>
        </authorList>
    </citation>
    <scope>NUCLEOTIDE SEQUENCE [LARGE SCALE GENOMIC DNA]</scope>
</reference>
<evidence type="ECO:0000256" key="2">
    <source>
        <dbReference type="SAM" id="Phobius"/>
    </source>
</evidence>
<keyword evidence="4" id="KW-1185">Reference proteome</keyword>
<dbReference type="Proteomes" id="UP001165060">
    <property type="component" value="Unassembled WGS sequence"/>
</dbReference>
<feature type="transmembrane region" description="Helical" evidence="2">
    <location>
        <begin position="251"/>
        <end position="271"/>
    </location>
</feature>